<comment type="cofactor">
    <cofactor evidence="1 9">
        <name>heme</name>
        <dbReference type="ChEBI" id="CHEBI:30413"/>
    </cofactor>
</comment>
<accession>A0A4Y9ZQD6</accession>
<keyword evidence="8 10" id="KW-0503">Monooxygenase</keyword>
<dbReference type="OrthoDB" id="1470350at2759"/>
<reference evidence="11 12" key="1">
    <citation type="submission" date="2019-02" db="EMBL/GenBank/DDBJ databases">
        <title>Genome sequencing of the rare red list fungi Hericium alpestre (H. flagellum).</title>
        <authorList>
            <person name="Buettner E."/>
            <person name="Kellner H."/>
        </authorList>
    </citation>
    <scope>NUCLEOTIDE SEQUENCE [LARGE SCALE GENOMIC DNA]</scope>
    <source>
        <strain evidence="11 12">DSM 108284</strain>
    </source>
</reference>
<dbReference type="GO" id="GO:0005506">
    <property type="term" value="F:iron ion binding"/>
    <property type="evidence" value="ECO:0007669"/>
    <property type="project" value="InterPro"/>
</dbReference>
<dbReference type="Gene3D" id="1.10.630.10">
    <property type="entry name" value="Cytochrome P450"/>
    <property type="match status" value="1"/>
</dbReference>
<dbReference type="Proteomes" id="UP000298061">
    <property type="component" value="Unassembled WGS sequence"/>
</dbReference>
<keyword evidence="5 9" id="KW-0479">Metal-binding</keyword>
<comment type="pathway">
    <text evidence="2">Secondary metabolite biosynthesis.</text>
</comment>
<dbReference type="InterPro" id="IPR017972">
    <property type="entry name" value="Cyt_P450_CS"/>
</dbReference>
<evidence type="ECO:0000256" key="8">
    <source>
        <dbReference type="ARBA" id="ARBA00023033"/>
    </source>
</evidence>
<dbReference type="InterPro" id="IPR050121">
    <property type="entry name" value="Cytochrome_P450_monoxygenase"/>
</dbReference>
<proteinExistence type="inferred from homology"/>
<dbReference type="InterPro" id="IPR036396">
    <property type="entry name" value="Cyt_P450_sf"/>
</dbReference>
<evidence type="ECO:0000256" key="6">
    <source>
        <dbReference type="ARBA" id="ARBA00023002"/>
    </source>
</evidence>
<dbReference type="PANTHER" id="PTHR24305:SF166">
    <property type="entry name" value="CYTOCHROME P450 12A4, MITOCHONDRIAL-RELATED"/>
    <property type="match status" value="1"/>
</dbReference>
<dbReference type="InterPro" id="IPR002403">
    <property type="entry name" value="Cyt_P450_E_grp-IV"/>
</dbReference>
<evidence type="ECO:0000313" key="11">
    <source>
        <dbReference type="EMBL" id="TFY76243.1"/>
    </source>
</evidence>
<keyword evidence="4 9" id="KW-0349">Heme</keyword>
<dbReference type="STRING" id="135208.A0A4Y9ZQD6"/>
<dbReference type="Pfam" id="PF00067">
    <property type="entry name" value="p450"/>
    <property type="match status" value="1"/>
</dbReference>
<evidence type="ECO:0000256" key="3">
    <source>
        <dbReference type="ARBA" id="ARBA00010617"/>
    </source>
</evidence>
<dbReference type="GO" id="GO:0016705">
    <property type="term" value="F:oxidoreductase activity, acting on paired donors, with incorporation or reduction of molecular oxygen"/>
    <property type="evidence" value="ECO:0007669"/>
    <property type="project" value="InterPro"/>
</dbReference>
<dbReference type="PRINTS" id="PR00385">
    <property type="entry name" value="P450"/>
</dbReference>
<dbReference type="InterPro" id="IPR001128">
    <property type="entry name" value="Cyt_P450"/>
</dbReference>
<dbReference type="AlphaFoldDB" id="A0A4Y9ZQD6"/>
<keyword evidence="12" id="KW-1185">Reference proteome</keyword>
<dbReference type="GO" id="GO:0004497">
    <property type="term" value="F:monooxygenase activity"/>
    <property type="evidence" value="ECO:0007669"/>
    <property type="project" value="UniProtKB-KW"/>
</dbReference>
<evidence type="ECO:0008006" key="13">
    <source>
        <dbReference type="Google" id="ProtNLM"/>
    </source>
</evidence>
<dbReference type="GO" id="GO:0020037">
    <property type="term" value="F:heme binding"/>
    <property type="evidence" value="ECO:0007669"/>
    <property type="project" value="InterPro"/>
</dbReference>
<evidence type="ECO:0000256" key="9">
    <source>
        <dbReference type="PIRSR" id="PIRSR602403-1"/>
    </source>
</evidence>
<dbReference type="PROSITE" id="PS00086">
    <property type="entry name" value="CYTOCHROME_P450"/>
    <property type="match status" value="1"/>
</dbReference>
<comment type="caution">
    <text evidence="11">The sequence shown here is derived from an EMBL/GenBank/DDBJ whole genome shotgun (WGS) entry which is preliminary data.</text>
</comment>
<gene>
    <name evidence="11" type="ORF">EWM64_g7768</name>
</gene>
<keyword evidence="7 9" id="KW-0408">Iron</keyword>
<dbReference type="SUPFAM" id="SSF48264">
    <property type="entry name" value="Cytochrome P450"/>
    <property type="match status" value="1"/>
</dbReference>
<evidence type="ECO:0000256" key="2">
    <source>
        <dbReference type="ARBA" id="ARBA00005179"/>
    </source>
</evidence>
<comment type="similarity">
    <text evidence="3 10">Belongs to the cytochrome P450 family.</text>
</comment>
<evidence type="ECO:0000256" key="7">
    <source>
        <dbReference type="ARBA" id="ARBA00023004"/>
    </source>
</evidence>
<protein>
    <recommendedName>
        <fullName evidence="13">Cytochrome P450</fullName>
    </recommendedName>
</protein>
<evidence type="ECO:0000256" key="5">
    <source>
        <dbReference type="ARBA" id="ARBA00022723"/>
    </source>
</evidence>
<evidence type="ECO:0000313" key="12">
    <source>
        <dbReference type="Proteomes" id="UP000298061"/>
    </source>
</evidence>
<dbReference type="PRINTS" id="PR00465">
    <property type="entry name" value="EP450IV"/>
</dbReference>
<evidence type="ECO:0000256" key="1">
    <source>
        <dbReference type="ARBA" id="ARBA00001971"/>
    </source>
</evidence>
<feature type="binding site" description="axial binding residue" evidence="9">
    <location>
        <position position="355"/>
    </location>
    <ligand>
        <name>heme</name>
        <dbReference type="ChEBI" id="CHEBI:30413"/>
    </ligand>
    <ligandPart>
        <name>Fe</name>
        <dbReference type="ChEBI" id="CHEBI:18248"/>
    </ligandPart>
</feature>
<evidence type="ECO:0000256" key="4">
    <source>
        <dbReference type="ARBA" id="ARBA00022617"/>
    </source>
</evidence>
<dbReference type="EMBL" id="SFCI01001269">
    <property type="protein sequence ID" value="TFY76243.1"/>
    <property type="molecule type" value="Genomic_DNA"/>
</dbReference>
<evidence type="ECO:0000256" key="10">
    <source>
        <dbReference type="RuleBase" id="RU000461"/>
    </source>
</evidence>
<keyword evidence="6 10" id="KW-0560">Oxidoreductase</keyword>
<dbReference type="PANTHER" id="PTHR24305">
    <property type="entry name" value="CYTOCHROME P450"/>
    <property type="match status" value="1"/>
</dbReference>
<sequence length="364" mass="40025">MGSKSPAFGPTQVHALTEIFVQKSCQLRDIWNAEIAQAELTNGKAKMDVLLWLNKATLDVIGLAGFNYAFNALNADGEENELNVAVRTMVGGGNNRGFFDIIRVFVPWLGFIQTKQSRAAADAQKSMSRIGHQLLAEKKAAVLAAAESKKAGEMVEIGRTDIEGRDLMSLLVKANMATDLAENMRMDDNDVLAQVPTFLIAGHETTSTAVTWALLALANHPIVQTKLRKELLSVDTDAPDMEGLSALSYLDAVVREVMRHFSPVPNTIRIANTDDIIPMDVEWTDRKGVKHRDIQVSKGDSVFIPILAVNRSKDLWGEDAREFNPEWWQNPPDTIHAIPGIWGNSLAFSGGSRACIGYHFSVIE</sequence>
<organism evidence="11 12">
    <name type="scientific">Hericium alpestre</name>
    <dbReference type="NCBI Taxonomy" id="135208"/>
    <lineage>
        <taxon>Eukaryota</taxon>
        <taxon>Fungi</taxon>
        <taxon>Dikarya</taxon>
        <taxon>Basidiomycota</taxon>
        <taxon>Agaricomycotina</taxon>
        <taxon>Agaricomycetes</taxon>
        <taxon>Russulales</taxon>
        <taxon>Hericiaceae</taxon>
        <taxon>Hericium</taxon>
    </lineage>
</organism>
<name>A0A4Y9ZQD6_9AGAM</name>